<reference evidence="2 3" key="1">
    <citation type="journal article" date="2011" name="EMBO J.">
        <title>Structural diversity of bacterial flagellar motors.</title>
        <authorList>
            <person name="Chen S."/>
            <person name="Beeby M."/>
            <person name="Murphy G.E."/>
            <person name="Leadbetter J.R."/>
            <person name="Hendrixson D.R."/>
            <person name="Briegel A."/>
            <person name="Li Z."/>
            <person name="Shi J."/>
            <person name="Tocheva E.I."/>
            <person name="Muller A."/>
            <person name="Dobro M.J."/>
            <person name="Jensen G.J."/>
        </authorList>
    </citation>
    <scope>NUCLEOTIDE SEQUENCE [LARGE SCALE GENOMIC DNA]</scope>
    <source>
        <strain evidence="2 3">DSM 6540</strain>
    </source>
</reference>
<evidence type="ECO:0000313" key="3">
    <source>
        <dbReference type="Proteomes" id="UP000003240"/>
    </source>
</evidence>
<evidence type="ECO:0000256" key="1">
    <source>
        <dbReference type="SAM" id="Phobius"/>
    </source>
</evidence>
<gene>
    <name evidence="2" type="ORF">ALO_02206</name>
</gene>
<name>F7NEH8_9FIRM</name>
<organism evidence="2 3">
    <name type="scientific">Acetonema longum DSM 6540</name>
    <dbReference type="NCBI Taxonomy" id="1009370"/>
    <lineage>
        <taxon>Bacteria</taxon>
        <taxon>Bacillati</taxon>
        <taxon>Bacillota</taxon>
        <taxon>Negativicutes</taxon>
        <taxon>Acetonemataceae</taxon>
        <taxon>Acetonema</taxon>
    </lineage>
</organism>
<keyword evidence="1" id="KW-0812">Transmembrane</keyword>
<dbReference type="AlphaFoldDB" id="F7NEH8"/>
<dbReference type="EMBL" id="AFGF01000017">
    <property type="protein sequence ID" value="EGO65389.1"/>
    <property type="molecule type" value="Genomic_DNA"/>
</dbReference>
<keyword evidence="3" id="KW-1185">Reference proteome</keyword>
<protein>
    <submittedName>
        <fullName evidence="2">Uncharacterized protein</fullName>
    </submittedName>
</protein>
<keyword evidence="1" id="KW-1133">Transmembrane helix</keyword>
<feature type="transmembrane region" description="Helical" evidence="1">
    <location>
        <begin position="64"/>
        <end position="87"/>
    </location>
</feature>
<keyword evidence="1" id="KW-0472">Membrane</keyword>
<accession>F7NEH8</accession>
<dbReference type="Proteomes" id="UP000003240">
    <property type="component" value="Unassembled WGS sequence"/>
</dbReference>
<evidence type="ECO:0000313" key="2">
    <source>
        <dbReference type="EMBL" id="EGO65389.1"/>
    </source>
</evidence>
<proteinExistence type="predicted"/>
<comment type="caution">
    <text evidence="2">The sequence shown here is derived from an EMBL/GenBank/DDBJ whole genome shotgun (WGS) entry which is preliminary data.</text>
</comment>
<feature type="transmembrane region" description="Helical" evidence="1">
    <location>
        <begin position="7"/>
        <end position="25"/>
    </location>
</feature>
<sequence length="105" mass="11662">MVNKWKVFGLAIATWLVFALIAKMYSGAIRIDLLSASSTVWSWSSLIMGIVMKAKAQRWAEFGYGLAAFVVCLFPLVGIIAGIAYFARCYYKMEQLAIVNRNQAG</sequence>